<dbReference type="PANTHER" id="PTHR33908:SF11">
    <property type="entry name" value="MEMBRANE PROTEIN"/>
    <property type="match status" value="1"/>
</dbReference>
<reference evidence="10 11" key="1">
    <citation type="journal article" date="2015" name="Nature">
        <title>rRNA introns, odd ribosomes, and small enigmatic genomes across a large radiation of phyla.</title>
        <authorList>
            <person name="Brown C.T."/>
            <person name="Hug L.A."/>
            <person name="Thomas B.C."/>
            <person name="Sharon I."/>
            <person name="Castelle C.J."/>
            <person name="Singh A."/>
            <person name="Wilkins M.J."/>
            <person name="Williams K.H."/>
            <person name="Banfield J.F."/>
        </authorList>
    </citation>
    <scope>NUCLEOTIDE SEQUENCE [LARGE SCALE GENOMIC DNA]</scope>
</reference>
<keyword evidence="4" id="KW-0808">Transferase</keyword>
<feature type="transmembrane region" description="Helical" evidence="8">
    <location>
        <begin position="74"/>
        <end position="95"/>
    </location>
</feature>
<feature type="transmembrane region" description="Helical" evidence="8">
    <location>
        <begin position="157"/>
        <end position="175"/>
    </location>
</feature>
<feature type="transmembrane region" description="Helical" evidence="8">
    <location>
        <begin position="354"/>
        <end position="374"/>
    </location>
</feature>
<dbReference type="InterPro" id="IPR003342">
    <property type="entry name" value="ArnT-like_N"/>
</dbReference>
<feature type="transmembrane region" description="Helical" evidence="8">
    <location>
        <begin position="187"/>
        <end position="215"/>
    </location>
</feature>
<evidence type="ECO:0000313" key="11">
    <source>
        <dbReference type="Proteomes" id="UP000034607"/>
    </source>
</evidence>
<dbReference type="InterPro" id="IPR050297">
    <property type="entry name" value="LipidA_mod_glycosyltrf_83"/>
</dbReference>
<dbReference type="AlphaFoldDB" id="A0A0G1RHU3"/>
<sequence>MTARIKIILLLLLILILTAVSRLYGLDWDQGSGLHPDERFLTMVTADISLPDSLAGYLDTSSSPANPHNRGYGFYVYGTFPVVFVKWLAVSLNLDSYTGIMHLGRRVSALLDIGLVLLIFLITRRIFSAGRPALLGAFFYVASVLPIQLAHFYAVDTFMVFFLVLGFYFLIHLYFSRSLFLKSLLSIFLGLSFGLAVASKISALLFAPVIALGFLVYAVHTRHLPRLLLLLFAVTISGYFSLRLAQPYLFADSRLVTLRPNPKVISNWRDLNRMSTADASFPPAVQWLHVPKISYSLGNLTLWGLGLPLAIVAFFSFIPAVFHLRRHPLLILPLVWVSGLFLYQSVQFAQPIRYFYPIYPFLGIISGFGFSHFLSRFRHPGLILALTLTLALIWPVSFLSIYSRPHSRVSASRWINQNVPHGSTLSCEHWDDCLPIGNTPGIAIIEFPLYGQDSQAKWQDMSRRLDQTDYIILSSNRLYGSIMTAPERYPITTRYYQLLFSGALGFSKVAEFTSRPNLPFPGIHLCLTPPFIKYGSVAFSSQQCPLSGVSFVDDYADETFTVYDHPKVLIFQNTARLSPPEIFNKISSF</sequence>
<dbReference type="Proteomes" id="UP000034607">
    <property type="component" value="Unassembled WGS sequence"/>
</dbReference>
<feature type="domain" description="ArnT-like N-terminal" evidence="9">
    <location>
        <begin position="105"/>
        <end position="217"/>
    </location>
</feature>
<feature type="transmembrane region" description="Helical" evidence="8">
    <location>
        <begin position="227"/>
        <end position="245"/>
    </location>
</feature>
<evidence type="ECO:0000256" key="7">
    <source>
        <dbReference type="ARBA" id="ARBA00023136"/>
    </source>
</evidence>
<name>A0A0G1RHU3_9BACT</name>
<keyword evidence="3" id="KW-0328">Glycosyltransferase</keyword>
<evidence type="ECO:0000313" key="10">
    <source>
        <dbReference type="EMBL" id="KKU56874.1"/>
    </source>
</evidence>
<keyword evidence="7 8" id="KW-0472">Membrane</keyword>
<dbReference type="GO" id="GO:0016763">
    <property type="term" value="F:pentosyltransferase activity"/>
    <property type="evidence" value="ECO:0007669"/>
    <property type="project" value="TreeGrafter"/>
</dbReference>
<dbReference type="GO" id="GO:0006493">
    <property type="term" value="P:protein O-linked glycosylation"/>
    <property type="evidence" value="ECO:0007669"/>
    <property type="project" value="InterPro"/>
</dbReference>
<feature type="transmembrane region" description="Helical" evidence="8">
    <location>
        <begin position="381"/>
        <end position="402"/>
    </location>
</feature>
<evidence type="ECO:0000259" key="9">
    <source>
        <dbReference type="Pfam" id="PF02366"/>
    </source>
</evidence>
<evidence type="ECO:0000256" key="5">
    <source>
        <dbReference type="ARBA" id="ARBA00022692"/>
    </source>
</evidence>
<feature type="transmembrane region" description="Helical" evidence="8">
    <location>
        <begin position="329"/>
        <end position="348"/>
    </location>
</feature>
<dbReference type="GO" id="GO:0009103">
    <property type="term" value="P:lipopolysaccharide biosynthetic process"/>
    <property type="evidence" value="ECO:0007669"/>
    <property type="project" value="UniProtKB-ARBA"/>
</dbReference>
<evidence type="ECO:0000256" key="4">
    <source>
        <dbReference type="ARBA" id="ARBA00022679"/>
    </source>
</evidence>
<feature type="transmembrane region" description="Helical" evidence="8">
    <location>
        <begin position="300"/>
        <end position="322"/>
    </location>
</feature>
<dbReference type="GO" id="GO:0005886">
    <property type="term" value="C:plasma membrane"/>
    <property type="evidence" value="ECO:0007669"/>
    <property type="project" value="UniProtKB-SubCell"/>
</dbReference>
<feature type="transmembrane region" description="Helical" evidence="8">
    <location>
        <begin position="107"/>
        <end position="127"/>
    </location>
</feature>
<keyword evidence="5 8" id="KW-0812">Transmembrane</keyword>
<evidence type="ECO:0000256" key="6">
    <source>
        <dbReference type="ARBA" id="ARBA00022989"/>
    </source>
</evidence>
<comment type="caution">
    <text evidence="10">The sequence shown here is derived from an EMBL/GenBank/DDBJ whole genome shotgun (WGS) entry which is preliminary data.</text>
</comment>
<dbReference type="PANTHER" id="PTHR33908">
    <property type="entry name" value="MANNOSYLTRANSFERASE YKCB-RELATED"/>
    <property type="match status" value="1"/>
</dbReference>
<keyword evidence="2" id="KW-1003">Cell membrane</keyword>
<dbReference type="Pfam" id="PF02366">
    <property type="entry name" value="PMT"/>
    <property type="match status" value="1"/>
</dbReference>
<dbReference type="GO" id="GO:0000030">
    <property type="term" value="F:mannosyltransferase activity"/>
    <property type="evidence" value="ECO:0007669"/>
    <property type="project" value="InterPro"/>
</dbReference>
<comment type="subcellular location">
    <subcellularLocation>
        <location evidence="1">Cell membrane</location>
        <topology evidence="1">Multi-pass membrane protein</topology>
    </subcellularLocation>
</comment>
<proteinExistence type="predicted"/>
<dbReference type="EMBL" id="LCNM01000002">
    <property type="protein sequence ID" value="KKU56874.1"/>
    <property type="molecule type" value="Genomic_DNA"/>
</dbReference>
<evidence type="ECO:0000256" key="2">
    <source>
        <dbReference type="ARBA" id="ARBA00022475"/>
    </source>
</evidence>
<accession>A0A0G1RHU3</accession>
<protein>
    <submittedName>
        <fullName evidence="10">Putative membrane protein</fullName>
    </submittedName>
</protein>
<evidence type="ECO:0000256" key="8">
    <source>
        <dbReference type="SAM" id="Phobius"/>
    </source>
</evidence>
<keyword evidence="6 8" id="KW-1133">Transmembrane helix</keyword>
<evidence type="ECO:0000256" key="1">
    <source>
        <dbReference type="ARBA" id="ARBA00004651"/>
    </source>
</evidence>
<gene>
    <name evidence="10" type="ORF">UX78_C0002G0054</name>
</gene>
<evidence type="ECO:0000256" key="3">
    <source>
        <dbReference type="ARBA" id="ARBA00022676"/>
    </source>
</evidence>
<organism evidence="10 11">
    <name type="scientific">Candidatus Amesbacteria bacterium GW2011_GWA2_47_11</name>
    <dbReference type="NCBI Taxonomy" id="1618357"/>
    <lineage>
        <taxon>Bacteria</taxon>
        <taxon>Candidatus Amesiibacteriota</taxon>
    </lineage>
</organism>